<protein>
    <submittedName>
        <fullName evidence="2">DUF2243 domain-containing protein</fullName>
    </submittedName>
</protein>
<dbReference type="RefSeq" id="WP_347611278.1">
    <property type="nucleotide sequence ID" value="NZ_JBDPZC010000007.1"/>
</dbReference>
<accession>A0ABV0GGL1</accession>
<evidence type="ECO:0000256" key="1">
    <source>
        <dbReference type="SAM" id="Phobius"/>
    </source>
</evidence>
<dbReference type="Pfam" id="PF10002">
    <property type="entry name" value="DUF2243"/>
    <property type="match status" value="1"/>
</dbReference>
<keyword evidence="3" id="KW-1185">Reference proteome</keyword>
<dbReference type="InterPro" id="IPR018719">
    <property type="entry name" value="DUF2243_membrane"/>
</dbReference>
<name>A0ABV0GGL1_9BURK</name>
<feature type="transmembrane region" description="Helical" evidence="1">
    <location>
        <begin position="54"/>
        <end position="80"/>
    </location>
</feature>
<proteinExistence type="predicted"/>
<gene>
    <name evidence="2" type="ORF">ABDJ40_15670</name>
</gene>
<keyword evidence="1" id="KW-0472">Membrane</keyword>
<sequence length="166" mass="17707">MKPDGRRGPLIVAGVLLGLGLGGMAHGILFHEILQSHHTLSAWLPPETLQDLRLNQFIDGLFLGLMWAFLLLGLVLLYGAGRGTQRWWSASGLLGAGLLGWGLFEVIDGLVCHYWLGLNRLMGAPGEAAEPGVLEAALLACALLLMLCGALLLRRALGQGPAARLR</sequence>
<comment type="caution">
    <text evidence="2">The sequence shown here is derived from an EMBL/GenBank/DDBJ whole genome shotgun (WGS) entry which is preliminary data.</text>
</comment>
<evidence type="ECO:0000313" key="2">
    <source>
        <dbReference type="EMBL" id="MEO3714204.1"/>
    </source>
</evidence>
<feature type="transmembrane region" description="Helical" evidence="1">
    <location>
        <begin position="136"/>
        <end position="157"/>
    </location>
</feature>
<reference evidence="2 3" key="1">
    <citation type="submission" date="2024-05" db="EMBL/GenBank/DDBJ databases">
        <title>Roseateles sp. 2.12 16S ribosomal RNA gene Genome sequencing and assembly.</title>
        <authorList>
            <person name="Woo H."/>
        </authorList>
    </citation>
    <scope>NUCLEOTIDE SEQUENCE [LARGE SCALE GENOMIC DNA]</scope>
    <source>
        <strain evidence="2 3">2.12</strain>
    </source>
</reference>
<dbReference type="EMBL" id="JBDPZC010000007">
    <property type="protein sequence ID" value="MEO3714204.1"/>
    <property type="molecule type" value="Genomic_DNA"/>
</dbReference>
<feature type="transmembrane region" description="Helical" evidence="1">
    <location>
        <begin position="92"/>
        <end position="116"/>
    </location>
</feature>
<keyword evidence="1" id="KW-1133">Transmembrane helix</keyword>
<organism evidence="2 3">
    <name type="scientific">Roseateles flavus</name>
    <dbReference type="NCBI Taxonomy" id="3149041"/>
    <lineage>
        <taxon>Bacteria</taxon>
        <taxon>Pseudomonadati</taxon>
        <taxon>Pseudomonadota</taxon>
        <taxon>Betaproteobacteria</taxon>
        <taxon>Burkholderiales</taxon>
        <taxon>Sphaerotilaceae</taxon>
        <taxon>Roseateles</taxon>
    </lineage>
</organism>
<keyword evidence="1" id="KW-0812">Transmembrane</keyword>
<evidence type="ECO:0000313" key="3">
    <source>
        <dbReference type="Proteomes" id="UP001462640"/>
    </source>
</evidence>
<dbReference type="Proteomes" id="UP001462640">
    <property type="component" value="Unassembled WGS sequence"/>
</dbReference>